<name>A0ABY1BMT4_9PSED</name>
<dbReference type="RefSeq" id="WP_069522613.1">
    <property type="nucleotide sequence ID" value="NZ_FOFP01000018.1"/>
</dbReference>
<organism evidence="3 4">
    <name type="scientific">Pseudomonas cuatrocienegasensis</name>
    <dbReference type="NCBI Taxonomy" id="543360"/>
    <lineage>
        <taxon>Bacteria</taxon>
        <taxon>Pseudomonadati</taxon>
        <taxon>Pseudomonadota</taxon>
        <taxon>Gammaproteobacteria</taxon>
        <taxon>Pseudomonadales</taxon>
        <taxon>Pseudomonadaceae</taxon>
        <taxon>Pseudomonas</taxon>
    </lineage>
</organism>
<sequence length="851" mass="86565">MPHARSTRPQWQTAALSSAIAALCANGLFVSQAHAVPACGPTVSVNQEQCTPYYSDTVVVQEGVTVSDTDAPAVLYFDNLGEDTGGSVALGSFTNNGSILSSGLGEDDFNIGGAFTFSNNTVAGVKINGEMLGDLTNNGLISASSATSASGRFSAALGVAELGTPAIQGELVNRGTISAESTSLSTATNSGAIAVGVYINQSVASGALIDNQLGGEITATATALFAYGIGVGTNHLAGELNNAGLISASAIAGGAAGLAVGVSMGDFSGTLNNRGTIAADVVGTGGGQAAGVLIANVMGGELNNYGTIEGAFSSPDGGQAYSILAQNAEGGGTISNMAGGLLRGALSIGGSSVNVTNAGTIDLPMLSQAAYVAGDFTQSDSGVLRLMASGDGEDEVGQVADEYSQVSVGGTAIIDGKAFVDVQSTNTLAVGQTLSRVVSAFELTGNFAEVEDNSALFNFQSIATQGEDGHIDFQLVKALTAVDAVDSNNNPSARGAAGALDTIIDRGTSDSNMQTLIDELGKLGTSKEVSDAVAQTTPQLAANTALASRAALGGISRVIQSRVESNRGMSSGDAFYGDSKLWLKPFGSWADQDDRSDVSGFDASTAGLVVGADATLSESTRVGVAFAYANSNIDGNSDIAPNSADVDMFQVLGYGSYSLDAQTELNFQAGVGQNNTDSQREILFLGETAKADYSSLVATAGIGLARTFALSEQTAFTPSVRTDYTWIKDEGYTEKGSSANLKVDSQSTDQMIVGLDGKLSHEFMPGTSIVANLGVGYDILNSQSSVTSTFAGEPGIGFKTNGLDSSPWSQRGGLGLIHATEQGAEVSLRYDVEHSDGFLNQTASVKLRWDI</sequence>
<dbReference type="Gene3D" id="2.40.128.130">
    <property type="entry name" value="Autotransporter beta-domain"/>
    <property type="match status" value="1"/>
</dbReference>
<dbReference type="Proteomes" id="UP000198512">
    <property type="component" value="Unassembled WGS sequence"/>
</dbReference>
<dbReference type="InterPro" id="IPR006315">
    <property type="entry name" value="OM_autotransptr_brl_dom"/>
</dbReference>
<dbReference type="PROSITE" id="PS51208">
    <property type="entry name" value="AUTOTRANSPORTER"/>
    <property type="match status" value="1"/>
</dbReference>
<accession>A0ABY1BMT4</accession>
<keyword evidence="1" id="KW-0732">Signal</keyword>
<feature type="chain" id="PRO_5045895698" evidence="1">
    <location>
        <begin position="36"/>
        <end position="851"/>
    </location>
</feature>
<evidence type="ECO:0000313" key="4">
    <source>
        <dbReference type="Proteomes" id="UP000198512"/>
    </source>
</evidence>
<reference evidence="3 4" key="1">
    <citation type="submission" date="2016-10" db="EMBL/GenBank/DDBJ databases">
        <authorList>
            <person name="Varghese N."/>
            <person name="Submissions S."/>
        </authorList>
    </citation>
    <scope>NUCLEOTIDE SEQUENCE [LARGE SCALE GENOMIC DNA]</scope>
    <source>
        <strain evidence="3 4">CIP 109853</strain>
    </source>
</reference>
<dbReference type="Pfam" id="PF03797">
    <property type="entry name" value="Autotransporter"/>
    <property type="match status" value="1"/>
</dbReference>
<dbReference type="SMART" id="SM00869">
    <property type="entry name" value="Autotransporter"/>
    <property type="match status" value="1"/>
</dbReference>
<gene>
    <name evidence="3" type="ORF">SAMN05216600_1182</name>
</gene>
<feature type="signal peptide" evidence="1">
    <location>
        <begin position="1"/>
        <end position="35"/>
    </location>
</feature>
<evidence type="ECO:0000313" key="3">
    <source>
        <dbReference type="EMBL" id="SER21275.1"/>
    </source>
</evidence>
<evidence type="ECO:0000259" key="2">
    <source>
        <dbReference type="PROSITE" id="PS51208"/>
    </source>
</evidence>
<protein>
    <submittedName>
        <fullName evidence="3">Outer membrane autotransporter barrel domain-containing protein</fullName>
    </submittedName>
</protein>
<dbReference type="InterPro" id="IPR005546">
    <property type="entry name" value="Autotransporte_beta"/>
</dbReference>
<evidence type="ECO:0000256" key="1">
    <source>
        <dbReference type="SAM" id="SignalP"/>
    </source>
</evidence>
<keyword evidence="4" id="KW-1185">Reference proteome</keyword>
<proteinExistence type="predicted"/>
<dbReference type="NCBIfam" id="TIGR01414">
    <property type="entry name" value="autotrans_barl"/>
    <property type="match status" value="1"/>
</dbReference>
<comment type="caution">
    <text evidence="3">The sequence shown here is derived from an EMBL/GenBank/DDBJ whole genome shotgun (WGS) entry which is preliminary data.</text>
</comment>
<feature type="domain" description="Autotransporter" evidence="2">
    <location>
        <begin position="574"/>
        <end position="851"/>
    </location>
</feature>
<dbReference type="SUPFAM" id="SSF103515">
    <property type="entry name" value="Autotransporter"/>
    <property type="match status" value="1"/>
</dbReference>
<dbReference type="EMBL" id="FOFP01000018">
    <property type="protein sequence ID" value="SER21275.1"/>
    <property type="molecule type" value="Genomic_DNA"/>
</dbReference>
<dbReference type="InterPro" id="IPR036709">
    <property type="entry name" value="Autotransporte_beta_dom_sf"/>
</dbReference>